<evidence type="ECO:0000256" key="1">
    <source>
        <dbReference type="SAM" id="Coils"/>
    </source>
</evidence>
<proteinExistence type="predicted"/>
<dbReference type="InterPro" id="IPR014158">
    <property type="entry name" value="T4SS_VirB5"/>
</dbReference>
<feature type="chain" id="PRO_5032612032" description="Type IV secretion system protein VirB5" evidence="2">
    <location>
        <begin position="21"/>
        <end position="243"/>
    </location>
</feature>
<dbReference type="Gene3D" id="1.20.58.430">
    <property type="entry name" value="Type IV secretion system, VirB5-domain"/>
    <property type="match status" value="1"/>
</dbReference>
<comment type="caution">
    <text evidence="3">The sequence shown here is derived from an EMBL/GenBank/DDBJ whole genome shotgun (WGS) entry which is preliminary data.</text>
</comment>
<keyword evidence="4" id="KW-1185">Reference proteome</keyword>
<name>A0A840YHV3_9PROT</name>
<gene>
    <name evidence="3" type="ORF">FHS87_004125</name>
</gene>
<feature type="coiled-coil region" evidence="1">
    <location>
        <begin position="31"/>
        <end position="61"/>
    </location>
</feature>
<dbReference type="SUPFAM" id="SSF101082">
    <property type="entry name" value="Typo IV secretion system protein TraC"/>
    <property type="match status" value="1"/>
</dbReference>
<dbReference type="EMBL" id="JACIJD010000028">
    <property type="protein sequence ID" value="MBB5696057.1"/>
    <property type="molecule type" value="Genomic_DNA"/>
</dbReference>
<dbReference type="AlphaFoldDB" id="A0A840YHV3"/>
<evidence type="ECO:0000313" key="4">
    <source>
        <dbReference type="Proteomes" id="UP000580654"/>
    </source>
</evidence>
<evidence type="ECO:0000313" key="3">
    <source>
        <dbReference type="EMBL" id="MBB5696057.1"/>
    </source>
</evidence>
<feature type="signal peptide" evidence="2">
    <location>
        <begin position="1"/>
        <end position="20"/>
    </location>
</feature>
<protein>
    <recommendedName>
        <fullName evidence="5">Type IV secretion system protein VirB5</fullName>
    </recommendedName>
</protein>
<dbReference type="Pfam" id="PF07996">
    <property type="entry name" value="T4SS"/>
    <property type="match status" value="1"/>
</dbReference>
<evidence type="ECO:0000256" key="2">
    <source>
        <dbReference type="SAM" id="SignalP"/>
    </source>
</evidence>
<accession>A0A840YHV3</accession>
<sequence length="243" mass="25590">MRLAVLAAVSVLALAAPAQAQIPVTDTASIAARALEAARSLQQGLQQLQQLQAQYQQAVTTYNAIAHATDLGGIASALGGVSRSYLPPGNTITEGLSAVTSGAYGGIPGALGGAERFLSSNQLYAMPGTPDAWQIEQNRRAMVTANAQAMAAESMMEADQRLANLSALRARLEAAKDGTEVAAVNGLIAIEQQNLAIHQARFQNISAMVSADNRVIEQRIEQRQRQSADELRLMTAPITGSLR</sequence>
<dbReference type="RefSeq" id="WP_184521163.1">
    <property type="nucleotide sequence ID" value="NZ_JACIJD010000028.1"/>
</dbReference>
<dbReference type="Proteomes" id="UP000580654">
    <property type="component" value="Unassembled WGS sequence"/>
</dbReference>
<evidence type="ECO:0008006" key="5">
    <source>
        <dbReference type="Google" id="ProtNLM"/>
    </source>
</evidence>
<dbReference type="InterPro" id="IPR023220">
    <property type="entry name" value="T4SS_VirB5-domain"/>
</dbReference>
<reference evidence="3 4" key="1">
    <citation type="submission" date="2020-08" db="EMBL/GenBank/DDBJ databases">
        <title>Genomic Encyclopedia of Type Strains, Phase IV (KMG-IV): sequencing the most valuable type-strain genomes for metagenomic binning, comparative biology and taxonomic classification.</title>
        <authorList>
            <person name="Goeker M."/>
        </authorList>
    </citation>
    <scope>NUCLEOTIDE SEQUENCE [LARGE SCALE GENOMIC DNA]</scope>
    <source>
        <strain evidence="3 4">DSM 25622</strain>
    </source>
</reference>
<organism evidence="3 4">
    <name type="scientific">Muricoccus pecuniae</name>
    <dbReference type="NCBI Taxonomy" id="693023"/>
    <lineage>
        <taxon>Bacteria</taxon>
        <taxon>Pseudomonadati</taxon>
        <taxon>Pseudomonadota</taxon>
        <taxon>Alphaproteobacteria</taxon>
        <taxon>Acetobacterales</taxon>
        <taxon>Roseomonadaceae</taxon>
        <taxon>Muricoccus</taxon>
    </lineage>
</organism>
<keyword evidence="2" id="KW-0732">Signal</keyword>
<keyword evidence="1" id="KW-0175">Coiled coil</keyword>